<reference evidence="2 3" key="1">
    <citation type="submission" date="2017-01" db="EMBL/GenBank/DDBJ databases">
        <title>Genome sequencing of Rhodoferax fermentans JCM 7819.</title>
        <authorList>
            <person name="Kim Y.J."/>
            <person name="Farh M.E.-A."/>
            <person name="Yang D.-C."/>
        </authorList>
    </citation>
    <scope>NUCLEOTIDE SEQUENCE [LARGE SCALE GENOMIC DNA]</scope>
    <source>
        <strain evidence="2 3">JCM 7819</strain>
    </source>
</reference>
<dbReference type="Proteomes" id="UP000190750">
    <property type="component" value="Unassembled WGS sequence"/>
</dbReference>
<accession>A0A1T1AT74</accession>
<feature type="signal peptide" evidence="1">
    <location>
        <begin position="1"/>
        <end position="37"/>
    </location>
</feature>
<dbReference type="STRING" id="28066.RF819_10990"/>
<proteinExistence type="predicted"/>
<dbReference type="RefSeq" id="WP_078365016.1">
    <property type="nucleotide sequence ID" value="NZ_MTJN01000002.1"/>
</dbReference>
<comment type="caution">
    <text evidence="2">The sequence shown here is derived from an EMBL/GenBank/DDBJ whole genome shotgun (WGS) entry which is preliminary data.</text>
</comment>
<dbReference type="OrthoDB" id="197869at2"/>
<dbReference type="InterPro" id="IPR023614">
    <property type="entry name" value="Porin_dom_sf"/>
</dbReference>
<name>A0A1T1AT74_RHOFE</name>
<feature type="chain" id="PRO_5012504270" description="Porin domain-containing protein" evidence="1">
    <location>
        <begin position="38"/>
        <end position="423"/>
    </location>
</feature>
<dbReference type="Gene3D" id="2.40.160.10">
    <property type="entry name" value="Porin"/>
    <property type="match status" value="1"/>
</dbReference>
<keyword evidence="1" id="KW-0732">Signal</keyword>
<dbReference type="EMBL" id="MTJN01000002">
    <property type="protein sequence ID" value="OOV07185.1"/>
    <property type="molecule type" value="Genomic_DNA"/>
</dbReference>
<keyword evidence="3" id="KW-1185">Reference proteome</keyword>
<sequence>MHIAHPYRANKPWPLWQRLGVSASVFLSLSCPGGVWAQDGLAAPDWPSISLHGFGTLGATRADTDSAQFVRDLSQPNGAGTRWTSKVDSLLGLQANVQLSPSTEAVVQAVTRYHADSSYRPELTWAFLRHDFSSDLSLRAGRLGTEFYMLGDSRLVGYSNISVRPTPDFYGSLVFSYIDGVDMSATLPVASGLLMGKVFWGQSPEKTPYAPSILWDLHGSTLMGGNLDYSVGPWQVRLSHVQVRFNHEMPVDALLRSIGNPLQGVSYLSLVPQMAMADSRTTFNSLGLVYDQGPLNVQLMLNQIKHDGAAYADTKAAYALAAYRLGSVTPYLGVSRSFSDLEKLPSSAVPGVNSLTSLLVAKSVTNQNTYTVGGRWDVQKNLALKAQVDWVHGKPTSSFPFKNVESDWDGRMTVFSLTLDFVF</sequence>
<dbReference type="AlphaFoldDB" id="A0A1T1AT74"/>
<protein>
    <recommendedName>
        <fullName evidence="4">Porin domain-containing protein</fullName>
    </recommendedName>
</protein>
<evidence type="ECO:0000313" key="3">
    <source>
        <dbReference type="Proteomes" id="UP000190750"/>
    </source>
</evidence>
<evidence type="ECO:0000256" key="1">
    <source>
        <dbReference type="SAM" id="SignalP"/>
    </source>
</evidence>
<dbReference type="SUPFAM" id="SSF56935">
    <property type="entry name" value="Porins"/>
    <property type="match status" value="1"/>
</dbReference>
<gene>
    <name evidence="2" type="ORF">RF819_10990</name>
</gene>
<evidence type="ECO:0000313" key="2">
    <source>
        <dbReference type="EMBL" id="OOV07185.1"/>
    </source>
</evidence>
<organism evidence="2 3">
    <name type="scientific">Rhodoferax fermentans</name>
    <dbReference type="NCBI Taxonomy" id="28066"/>
    <lineage>
        <taxon>Bacteria</taxon>
        <taxon>Pseudomonadati</taxon>
        <taxon>Pseudomonadota</taxon>
        <taxon>Betaproteobacteria</taxon>
        <taxon>Burkholderiales</taxon>
        <taxon>Comamonadaceae</taxon>
        <taxon>Rhodoferax</taxon>
    </lineage>
</organism>
<evidence type="ECO:0008006" key="4">
    <source>
        <dbReference type="Google" id="ProtNLM"/>
    </source>
</evidence>